<name>A0AAF0IZ27_9BASI</name>
<evidence type="ECO:0000256" key="1">
    <source>
        <dbReference type="ARBA" id="ARBA00022741"/>
    </source>
</evidence>
<sequence>MDQSLIKLVNKVGIQNPIDLPQITVLGSQSSGKSSVLENIVGRDFLPRGTGIVTRRPLVLQLIHRPSASGASEPTGQTNEDEWGEFLHLPGEKFYDFQKIRDEIVRDTELKTGKNAGISAQPINLRIYSPHVLTLTLVDLPGLTKNPVGDQPRDIERQIRDMLLKYISKPNAIILAVTAANTDLANSDGLKLASEVDPDGTRTVGVLTKVDLMDAGTDVVDILAGRVIPLRLGYVPVVNRGQRDIDTRKSVAAALEAEHEFFANHPSYSSKAQFCGTPFLARKLSTILMHHIRNTLPDIKTRIQSQLKKFEIELASLGGAMGDTSSGNVVLSIITDFCNEFRQVIDGNSNDLSINELAGGARISFVFHELFSNGVKSIDPFDAVKDADIRTILYNSSGSSPALFVTTSAFEVIVKQQIRRLEEPSLKCCALVYDELVRILSQLLAKNSAFRRFPALRERFNSVVIQYFKRCMVPTNRLVTDIVSAEACYLNTGHPDFLSGHRAVAIVSERFNASQTQTTPAEFRSGKPIPPGLANNNKDLDVDIKESSGFFGSFFPSKNKGKKGMMEPPPSSLKASGTLTDREAMETDVIKLLITSYFNITKRTVIDMVPKAIMLNLVNHSKENMQRELLQALYQPEILNELMKESDHVVARRRECVKMIGALEKAAEICATV</sequence>
<evidence type="ECO:0000313" key="9">
    <source>
        <dbReference type="EMBL" id="WFD23559.1"/>
    </source>
</evidence>
<dbReference type="GO" id="GO:0007033">
    <property type="term" value="P:vacuole organization"/>
    <property type="evidence" value="ECO:0007669"/>
    <property type="project" value="UniProtKB-ARBA"/>
</dbReference>
<dbReference type="SUPFAM" id="SSF52540">
    <property type="entry name" value="P-loop containing nucleoside triphosphate hydrolases"/>
    <property type="match status" value="1"/>
</dbReference>
<dbReference type="PANTHER" id="PTHR11566">
    <property type="entry name" value="DYNAMIN"/>
    <property type="match status" value="1"/>
</dbReference>
<dbReference type="SMART" id="SM00053">
    <property type="entry name" value="DYNc"/>
    <property type="match status" value="1"/>
</dbReference>
<dbReference type="InterPro" id="IPR001401">
    <property type="entry name" value="Dynamin_GTPase"/>
</dbReference>
<dbReference type="GO" id="GO:0006897">
    <property type="term" value="P:endocytosis"/>
    <property type="evidence" value="ECO:0007669"/>
    <property type="project" value="TreeGrafter"/>
</dbReference>
<gene>
    <name evidence="9" type="primary">VPS1</name>
    <name evidence="9" type="ORF">MEQU1_002252</name>
</gene>
<feature type="domain" description="Dynamin GTPase effector" evidence="8">
    <location>
        <begin position="582"/>
        <end position="673"/>
    </location>
</feature>
<evidence type="ECO:0000259" key="8">
    <source>
        <dbReference type="SMART" id="SM00302"/>
    </source>
</evidence>
<dbReference type="InterPro" id="IPR000375">
    <property type="entry name" value="Dynamin_stalk"/>
</dbReference>
<dbReference type="PRINTS" id="PR00195">
    <property type="entry name" value="DYNAMIN"/>
</dbReference>
<feature type="domain" description="Dynamin GTPase" evidence="7">
    <location>
        <begin position="2"/>
        <end position="248"/>
    </location>
</feature>
<dbReference type="CDD" id="cd08771">
    <property type="entry name" value="DLP_1"/>
    <property type="match status" value="1"/>
</dbReference>
<dbReference type="EMBL" id="CP119903">
    <property type="protein sequence ID" value="WFD23559.1"/>
    <property type="molecule type" value="Genomic_DNA"/>
</dbReference>
<dbReference type="GO" id="GO:0005777">
    <property type="term" value="C:peroxisome"/>
    <property type="evidence" value="ECO:0007669"/>
    <property type="project" value="TreeGrafter"/>
</dbReference>
<feature type="region of interest" description="Disordered" evidence="6">
    <location>
        <begin position="560"/>
        <end position="579"/>
    </location>
</feature>
<dbReference type="InterPro" id="IPR027417">
    <property type="entry name" value="P-loop_NTPase"/>
</dbReference>
<dbReference type="Gene3D" id="1.20.120.1240">
    <property type="entry name" value="Dynamin, middle domain"/>
    <property type="match status" value="1"/>
</dbReference>
<dbReference type="Pfam" id="PF01031">
    <property type="entry name" value="Dynamin_M"/>
    <property type="match status" value="1"/>
</dbReference>
<dbReference type="PANTHER" id="PTHR11566:SF220">
    <property type="entry name" value="VACUOLAR PROTEIN SORTING-ASSOCIATED PROTEIN 1"/>
    <property type="match status" value="1"/>
</dbReference>
<dbReference type="InterPro" id="IPR045063">
    <property type="entry name" value="Dynamin_N"/>
</dbReference>
<dbReference type="GO" id="GO:0016020">
    <property type="term" value="C:membrane"/>
    <property type="evidence" value="ECO:0007669"/>
    <property type="project" value="TreeGrafter"/>
</dbReference>
<dbReference type="InterPro" id="IPR019762">
    <property type="entry name" value="Dynamin_GTPase_CS"/>
</dbReference>
<dbReference type="GO" id="GO:0003924">
    <property type="term" value="F:GTPase activity"/>
    <property type="evidence" value="ECO:0007669"/>
    <property type="project" value="InterPro"/>
</dbReference>
<keyword evidence="1 5" id="KW-0547">Nucleotide-binding</keyword>
<protein>
    <recommendedName>
        <fullName evidence="4">Vacuolar protein sorting-associated protein 1</fullName>
    </recommendedName>
</protein>
<keyword evidence="10" id="KW-1185">Reference proteome</keyword>
<accession>A0AAF0IZ27</accession>
<keyword evidence="3" id="KW-0505">Motor protein</keyword>
<dbReference type="InterPro" id="IPR022812">
    <property type="entry name" value="Dynamin"/>
</dbReference>
<reference evidence="9" key="1">
    <citation type="submission" date="2023-03" db="EMBL/GenBank/DDBJ databases">
        <title>Mating type loci evolution in Malassezia.</title>
        <authorList>
            <person name="Coelho M.A."/>
        </authorList>
    </citation>
    <scope>NUCLEOTIDE SEQUENCE</scope>
    <source>
        <strain evidence="9">CBS 12830</strain>
    </source>
</reference>
<dbReference type="GO" id="GO:0048312">
    <property type="term" value="P:intracellular distribution of mitochondria"/>
    <property type="evidence" value="ECO:0007669"/>
    <property type="project" value="TreeGrafter"/>
</dbReference>
<dbReference type="Gene3D" id="3.40.50.300">
    <property type="entry name" value="P-loop containing nucleotide triphosphate hydrolases"/>
    <property type="match status" value="1"/>
</dbReference>
<dbReference type="FunFam" id="3.40.50.300:FF:000473">
    <property type="entry name" value="Vacuolar sorting-associated 1 protein"/>
    <property type="match status" value="1"/>
</dbReference>
<dbReference type="GO" id="GO:0000266">
    <property type="term" value="P:mitochondrial fission"/>
    <property type="evidence" value="ECO:0007669"/>
    <property type="project" value="TreeGrafter"/>
</dbReference>
<dbReference type="GO" id="GO:0005525">
    <property type="term" value="F:GTP binding"/>
    <property type="evidence" value="ECO:0007669"/>
    <property type="project" value="UniProtKB-KW"/>
</dbReference>
<evidence type="ECO:0000256" key="2">
    <source>
        <dbReference type="ARBA" id="ARBA00023134"/>
    </source>
</evidence>
<organism evidence="9 10">
    <name type="scientific">Malassezia equina</name>
    <dbReference type="NCBI Taxonomy" id="1381935"/>
    <lineage>
        <taxon>Eukaryota</taxon>
        <taxon>Fungi</taxon>
        <taxon>Dikarya</taxon>
        <taxon>Basidiomycota</taxon>
        <taxon>Ustilaginomycotina</taxon>
        <taxon>Malasseziomycetes</taxon>
        <taxon>Malasseziales</taxon>
        <taxon>Malasseziaceae</taxon>
        <taxon>Malassezia</taxon>
    </lineage>
</organism>
<dbReference type="GO" id="GO:0008017">
    <property type="term" value="F:microtubule binding"/>
    <property type="evidence" value="ECO:0007669"/>
    <property type="project" value="TreeGrafter"/>
</dbReference>
<dbReference type="SMART" id="SM00302">
    <property type="entry name" value="GED"/>
    <property type="match status" value="1"/>
</dbReference>
<proteinExistence type="inferred from homology"/>
<keyword evidence="9" id="KW-0378">Hydrolase</keyword>
<comment type="similarity">
    <text evidence="5">Belongs to the TRAFAC class dynamin-like GTPase superfamily. Dynamin/Fzo/YdjA family.</text>
</comment>
<dbReference type="Pfam" id="PF00350">
    <property type="entry name" value="Dynamin_N"/>
    <property type="match status" value="1"/>
</dbReference>
<evidence type="ECO:0000256" key="3">
    <source>
        <dbReference type="ARBA" id="ARBA00023175"/>
    </source>
</evidence>
<evidence type="ECO:0000259" key="7">
    <source>
        <dbReference type="SMART" id="SM00053"/>
    </source>
</evidence>
<dbReference type="Pfam" id="PF02212">
    <property type="entry name" value="GED"/>
    <property type="match status" value="1"/>
</dbReference>
<dbReference type="AlphaFoldDB" id="A0AAF0IZ27"/>
<evidence type="ECO:0000256" key="6">
    <source>
        <dbReference type="SAM" id="MobiDB-lite"/>
    </source>
</evidence>
<keyword evidence="2 5" id="KW-0342">GTP-binding</keyword>
<dbReference type="PROSITE" id="PS00410">
    <property type="entry name" value="G_DYNAMIN_1"/>
    <property type="match status" value="1"/>
</dbReference>
<evidence type="ECO:0000313" key="10">
    <source>
        <dbReference type="Proteomes" id="UP001214415"/>
    </source>
</evidence>
<dbReference type="GO" id="GO:0005874">
    <property type="term" value="C:microtubule"/>
    <property type="evidence" value="ECO:0007669"/>
    <property type="project" value="TreeGrafter"/>
</dbReference>
<dbReference type="Proteomes" id="UP001214415">
    <property type="component" value="Chromosome 4"/>
</dbReference>
<evidence type="ECO:0000256" key="5">
    <source>
        <dbReference type="RuleBase" id="RU003932"/>
    </source>
</evidence>
<dbReference type="InterPro" id="IPR003130">
    <property type="entry name" value="GED"/>
</dbReference>
<evidence type="ECO:0000256" key="4">
    <source>
        <dbReference type="ARBA" id="ARBA00073589"/>
    </source>
</evidence>
<dbReference type="GO" id="GO:0016559">
    <property type="term" value="P:peroxisome fission"/>
    <property type="evidence" value="ECO:0007669"/>
    <property type="project" value="TreeGrafter"/>
</dbReference>